<accession>A0A1G6T4Q7</accession>
<gene>
    <name evidence="1" type="ORF">SAMN05216410_3017</name>
</gene>
<protein>
    <submittedName>
        <fullName evidence="1">Uncharacterized protein</fullName>
    </submittedName>
</protein>
<reference evidence="1 2" key="1">
    <citation type="submission" date="2016-09" db="EMBL/GenBank/DDBJ databases">
        <authorList>
            <person name="Capua I."/>
            <person name="De Benedictis P."/>
            <person name="Joannis T."/>
            <person name="Lombin L.H."/>
            <person name="Cattoli G."/>
        </authorList>
    </citation>
    <scope>NUCLEOTIDE SEQUENCE [LARGE SCALE GENOMIC DNA]</scope>
    <source>
        <strain evidence="1 2">ISLP-3</strain>
    </source>
</reference>
<dbReference type="Proteomes" id="UP000199039">
    <property type="component" value="Unassembled WGS sequence"/>
</dbReference>
<dbReference type="AlphaFoldDB" id="A0A1G6T4Q7"/>
<proteinExistence type="predicted"/>
<evidence type="ECO:0000313" key="2">
    <source>
        <dbReference type="Proteomes" id="UP000199039"/>
    </source>
</evidence>
<organism evidence="1 2">
    <name type="scientific">Sanguibacter gelidistatuariae</name>
    <dbReference type="NCBI Taxonomy" id="1814289"/>
    <lineage>
        <taxon>Bacteria</taxon>
        <taxon>Bacillati</taxon>
        <taxon>Actinomycetota</taxon>
        <taxon>Actinomycetes</taxon>
        <taxon>Micrococcales</taxon>
        <taxon>Sanguibacteraceae</taxon>
        <taxon>Sanguibacter</taxon>
    </lineage>
</organism>
<sequence>MLESSWETRVRVASPDGAAITLAAVPVSAVPGAGGGVGVALDVELTTPDRVVRYFARHPAPAFTPALAEAWLECAASLNPELDVATVSDESAGLSMVVLKSTDRDVTLEFSVVEDLDAHVREYDGIAFTVARSALVAAAHRLRQFPPDPTHSGWSNG</sequence>
<evidence type="ECO:0000313" key="1">
    <source>
        <dbReference type="EMBL" id="SDD23933.1"/>
    </source>
</evidence>
<dbReference type="STRING" id="1814289.SAMN05216410_3017"/>
<name>A0A1G6T4Q7_9MICO</name>
<keyword evidence="2" id="KW-1185">Reference proteome</keyword>
<dbReference type="EMBL" id="FMYH01000006">
    <property type="protein sequence ID" value="SDD23933.1"/>
    <property type="molecule type" value="Genomic_DNA"/>
</dbReference>